<evidence type="ECO:0000256" key="5">
    <source>
        <dbReference type="ARBA" id="ARBA00022023"/>
    </source>
</evidence>
<evidence type="ECO:0000256" key="11">
    <source>
        <dbReference type="ARBA" id="ARBA00023014"/>
    </source>
</evidence>
<evidence type="ECO:0000313" key="16">
    <source>
        <dbReference type="EMBL" id="MDQ0302291.1"/>
    </source>
</evidence>
<keyword evidence="6" id="KW-0004">4Fe-4S</keyword>
<dbReference type="Gene3D" id="1.10.1670.10">
    <property type="entry name" value="Helix-hairpin-Helix base-excision DNA repair enzymes (C-terminal)"/>
    <property type="match status" value="1"/>
</dbReference>
<evidence type="ECO:0000256" key="9">
    <source>
        <dbReference type="ARBA" id="ARBA00022801"/>
    </source>
</evidence>
<dbReference type="Pfam" id="PF00633">
    <property type="entry name" value="HHH"/>
    <property type="match status" value="1"/>
</dbReference>
<dbReference type="InterPro" id="IPR000445">
    <property type="entry name" value="HhH_motif"/>
</dbReference>
<dbReference type="EC" id="3.2.2.31" evidence="4 14"/>
<dbReference type="GO" id="GO:0016798">
    <property type="term" value="F:hydrolase activity, acting on glycosyl bonds"/>
    <property type="evidence" value="ECO:0007669"/>
    <property type="project" value="UniProtKB-KW"/>
</dbReference>
<keyword evidence="8 14" id="KW-0227">DNA damage</keyword>
<reference evidence="16 17" key="1">
    <citation type="submission" date="2023-07" db="EMBL/GenBank/DDBJ databases">
        <title>Genomic Encyclopedia of Type Strains, Phase IV (KMG-IV): sequencing the most valuable type-strain genomes for metagenomic binning, comparative biology and taxonomic classification.</title>
        <authorList>
            <person name="Goeker M."/>
        </authorList>
    </citation>
    <scope>NUCLEOTIDE SEQUENCE [LARGE SCALE GENOMIC DNA]</scope>
    <source>
        <strain evidence="16 17">DSM 2457</strain>
    </source>
</reference>
<keyword evidence="7" id="KW-0479">Metal-binding</keyword>
<evidence type="ECO:0000256" key="4">
    <source>
        <dbReference type="ARBA" id="ARBA00012045"/>
    </source>
</evidence>
<dbReference type="CDD" id="cd00056">
    <property type="entry name" value="ENDO3c"/>
    <property type="match status" value="1"/>
</dbReference>
<dbReference type="InterPro" id="IPR029119">
    <property type="entry name" value="MutY_C"/>
</dbReference>
<comment type="function">
    <text evidence="2">Adenine glycosylase active on G-A mispairs. MutY also corrects error-prone DNA synthesis past GO lesions which are due to the oxidatively damaged form of guanine: 7,8-dihydro-8-oxoguanine (8-oxo-dGTP).</text>
</comment>
<dbReference type="Gene3D" id="1.10.340.30">
    <property type="entry name" value="Hypothetical protein, domain 2"/>
    <property type="match status" value="1"/>
</dbReference>
<dbReference type="InterPro" id="IPR003651">
    <property type="entry name" value="Endonuclease3_FeS-loop_motif"/>
</dbReference>
<dbReference type="Pfam" id="PF10576">
    <property type="entry name" value="EndIII_4Fe-2S"/>
    <property type="match status" value="1"/>
</dbReference>
<keyword evidence="10 14" id="KW-0408">Iron</keyword>
<dbReference type="InterPro" id="IPR005760">
    <property type="entry name" value="A/G_AdeGlyc_MutY"/>
</dbReference>
<keyword evidence="9 16" id="KW-0378">Hydrolase</keyword>
<dbReference type="Proteomes" id="UP001224682">
    <property type="component" value="Unassembled WGS sequence"/>
</dbReference>
<dbReference type="CDD" id="cd03431">
    <property type="entry name" value="NUDIX_DNA_Glycosylase_C-MutY"/>
    <property type="match status" value="1"/>
</dbReference>
<dbReference type="InterPro" id="IPR011257">
    <property type="entry name" value="DNA_glycosylase"/>
</dbReference>
<dbReference type="InterPro" id="IPR015797">
    <property type="entry name" value="NUDIX_hydrolase-like_dom_sf"/>
</dbReference>
<organism evidence="16 17">
    <name type="scientific">Ancylobacter polymorphus</name>
    <dbReference type="NCBI Taxonomy" id="223390"/>
    <lineage>
        <taxon>Bacteria</taxon>
        <taxon>Pseudomonadati</taxon>
        <taxon>Pseudomonadota</taxon>
        <taxon>Alphaproteobacteria</taxon>
        <taxon>Hyphomicrobiales</taxon>
        <taxon>Xanthobacteraceae</taxon>
        <taxon>Ancylobacter</taxon>
    </lineage>
</organism>
<dbReference type="InterPro" id="IPR003265">
    <property type="entry name" value="HhH-GPD_domain"/>
</dbReference>
<evidence type="ECO:0000256" key="12">
    <source>
        <dbReference type="ARBA" id="ARBA00023204"/>
    </source>
</evidence>
<dbReference type="InterPro" id="IPR023170">
    <property type="entry name" value="HhH_base_excis_C"/>
</dbReference>
<keyword evidence="13 14" id="KW-0326">Glycosidase</keyword>
<protein>
    <recommendedName>
        <fullName evidence="5 14">Adenine DNA glycosylase</fullName>
        <ecNumber evidence="4 14">3.2.2.31</ecNumber>
    </recommendedName>
</protein>
<dbReference type="RefSeq" id="WP_307018997.1">
    <property type="nucleotide sequence ID" value="NZ_JAUSUI010000002.1"/>
</dbReference>
<dbReference type="NCBIfam" id="TIGR01084">
    <property type="entry name" value="mutY"/>
    <property type="match status" value="1"/>
</dbReference>
<dbReference type="Pfam" id="PF00730">
    <property type="entry name" value="HhH-GPD"/>
    <property type="match status" value="1"/>
</dbReference>
<dbReference type="PROSITE" id="PS00764">
    <property type="entry name" value="ENDONUCLEASE_III_1"/>
    <property type="match status" value="1"/>
</dbReference>
<evidence type="ECO:0000256" key="8">
    <source>
        <dbReference type="ARBA" id="ARBA00022763"/>
    </source>
</evidence>
<evidence type="ECO:0000256" key="13">
    <source>
        <dbReference type="ARBA" id="ARBA00023295"/>
    </source>
</evidence>
<comment type="catalytic activity">
    <reaction evidence="1 14">
        <text>Hydrolyzes free adenine bases from 7,8-dihydro-8-oxoguanine:adenine mismatched double-stranded DNA, leaving an apurinic site.</text>
        <dbReference type="EC" id="3.2.2.31"/>
    </reaction>
</comment>
<dbReference type="PROSITE" id="PS01155">
    <property type="entry name" value="ENDONUCLEASE_III_2"/>
    <property type="match status" value="1"/>
</dbReference>
<dbReference type="EMBL" id="JAUSUI010000002">
    <property type="protein sequence ID" value="MDQ0302291.1"/>
    <property type="molecule type" value="Genomic_DNA"/>
</dbReference>
<dbReference type="InterPro" id="IPR004035">
    <property type="entry name" value="Endouclease-III_FeS-bd_BS"/>
</dbReference>
<keyword evidence="17" id="KW-1185">Reference proteome</keyword>
<dbReference type="InterPro" id="IPR004036">
    <property type="entry name" value="Endonuclease-III-like_CS2"/>
</dbReference>
<gene>
    <name evidence="16" type="ORF">J2S75_001314</name>
</gene>
<dbReference type="SUPFAM" id="SSF55811">
    <property type="entry name" value="Nudix"/>
    <property type="match status" value="1"/>
</dbReference>
<comment type="cofactor">
    <cofactor evidence="14">
        <name>[4Fe-4S] cluster</name>
        <dbReference type="ChEBI" id="CHEBI:49883"/>
    </cofactor>
    <text evidence="14">Binds 1 [4Fe-4S] cluster.</text>
</comment>
<evidence type="ECO:0000256" key="7">
    <source>
        <dbReference type="ARBA" id="ARBA00022723"/>
    </source>
</evidence>
<dbReference type="PANTHER" id="PTHR42944">
    <property type="entry name" value="ADENINE DNA GLYCOSYLASE"/>
    <property type="match status" value="1"/>
</dbReference>
<comment type="caution">
    <text evidence="16">The sequence shown here is derived from an EMBL/GenBank/DDBJ whole genome shotgun (WGS) entry which is preliminary data.</text>
</comment>
<name>A0ABU0BAE3_9HYPH</name>
<dbReference type="Pfam" id="PF14815">
    <property type="entry name" value="NUDIX_4"/>
    <property type="match status" value="1"/>
</dbReference>
<evidence type="ECO:0000256" key="2">
    <source>
        <dbReference type="ARBA" id="ARBA00002933"/>
    </source>
</evidence>
<sequence>MPAAANPAAPAAASAAALAVPDPGALLAWYDRHRRRLPWRAAPGTQQDPYRVFLSEIMLQQTTVVTVAPYYANFLRRWPTVAALAAAPLEEVLSAWAGLGYYARARNLHACARAVVEHHGGQFPSEEAALLALPGIGPYTAAAIAAIAFERRAAPVDGNWERVVSRLFAVEEALPKARARLRPLAVSLLPAARHGDFAQAMMDLGATICTPRKPACALCPWQSRCAARAGGAPERYPVKAAKAARPTRQGVAFLAVRADGAVLVRSRPPKGLLGGMSEVPSTPWEPGGVALPAAHAPVKASWTALNATVTHVFSHFALELQLWRADLPAGQPAPAGHRWVAPQGFDAEAFPSVMRKILAHAGSTPAPAR</sequence>
<evidence type="ECO:0000256" key="3">
    <source>
        <dbReference type="ARBA" id="ARBA00008343"/>
    </source>
</evidence>
<accession>A0ABU0BAE3</accession>
<dbReference type="Gene3D" id="3.90.79.10">
    <property type="entry name" value="Nucleoside Triphosphate Pyrophosphohydrolase"/>
    <property type="match status" value="1"/>
</dbReference>
<dbReference type="InterPro" id="IPR044298">
    <property type="entry name" value="MIG/MutY"/>
</dbReference>
<evidence type="ECO:0000256" key="1">
    <source>
        <dbReference type="ARBA" id="ARBA00000843"/>
    </source>
</evidence>
<evidence type="ECO:0000256" key="14">
    <source>
        <dbReference type="RuleBase" id="RU365096"/>
    </source>
</evidence>
<dbReference type="PANTHER" id="PTHR42944:SF1">
    <property type="entry name" value="ADENINE DNA GLYCOSYLASE"/>
    <property type="match status" value="1"/>
</dbReference>
<proteinExistence type="inferred from homology"/>
<feature type="domain" description="HhH-GPD" evidence="15">
    <location>
        <begin position="58"/>
        <end position="207"/>
    </location>
</feature>
<comment type="similarity">
    <text evidence="3 14">Belongs to the Nth/MutY family.</text>
</comment>
<dbReference type="SUPFAM" id="SSF48150">
    <property type="entry name" value="DNA-glycosylase"/>
    <property type="match status" value="1"/>
</dbReference>
<evidence type="ECO:0000313" key="17">
    <source>
        <dbReference type="Proteomes" id="UP001224682"/>
    </source>
</evidence>
<dbReference type="SMART" id="SM00478">
    <property type="entry name" value="ENDO3c"/>
    <property type="match status" value="1"/>
</dbReference>
<keyword evidence="12" id="KW-0234">DNA repair</keyword>
<evidence type="ECO:0000259" key="15">
    <source>
        <dbReference type="SMART" id="SM00478"/>
    </source>
</evidence>
<evidence type="ECO:0000256" key="6">
    <source>
        <dbReference type="ARBA" id="ARBA00022485"/>
    </source>
</evidence>
<evidence type="ECO:0000256" key="10">
    <source>
        <dbReference type="ARBA" id="ARBA00023004"/>
    </source>
</evidence>
<keyword evidence="11" id="KW-0411">Iron-sulfur</keyword>